<feature type="transmembrane region" description="Helical" evidence="8">
    <location>
        <begin position="91"/>
        <end position="109"/>
    </location>
</feature>
<evidence type="ECO:0000313" key="10">
    <source>
        <dbReference type="EMBL" id="HIX57463.1"/>
    </source>
</evidence>
<dbReference type="CDD" id="cd06261">
    <property type="entry name" value="TM_PBP2"/>
    <property type="match status" value="1"/>
</dbReference>
<keyword evidence="5 8" id="KW-0812">Transmembrane</keyword>
<evidence type="ECO:0000256" key="2">
    <source>
        <dbReference type="ARBA" id="ARBA00007069"/>
    </source>
</evidence>
<accession>A0A9D1WEK4</accession>
<dbReference type="Proteomes" id="UP000886829">
    <property type="component" value="Unassembled WGS sequence"/>
</dbReference>
<evidence type="ECO:0000256" key="1">
    <source>
        <dbReference type="ARBA" id="ARBA00004651"/>
    </source>
</evidence>
<dbReference type="GO" id="GO:0048473">
    <property type="term" value="P:D-methionine transmembrane transport"/>
    <property type="evidence" value="ECO:0007669"/>
    <property type="project" value="TreeGrafter"/>
</dbReference>
<gene>
    <name evidence="10" type="ORF">H9850_08345</name>
</gene>
<reference evidence="10" key="1">
    <citation type="journal article" date="2021" name="PeerJ">
        <title>Extensive microbial diversity within the chicken gut microbiome revealed by metagenomics and culture.</title>
        <authorList>
            <person name="Gilroy R."/>
            <person name="Ravi A."/>
            <person name="Getino M."/>
            <person name="Pursley I."/>
            <person name="Horton D.L."/>
            <person name="Alikhan N.F."/>
            <person name="Baker D."/>
            <person name="Gharbi K."/>
            <person name="Hall N."/>
            <person name="Watson M."/>
            <person name="Adriaenssens E.M."/>
            <person name="Foster-Nyarko E."/>
            <person name="Jarju S."/>
            <person name="Secka A."/>
            <person name="Antonio M."/>
            <person name="Oren A."/>
            <person name="Chaudhuri R.R."/>
            <person name="La Ragione R."/>
            <person name="Hildebrand F."/>
            <person name="Pallen M.J."/>
        </authorList>
    </citation>
    <scope>NUCLEOTIDE SEQUENCE</scope>
    <source>
        <strain evidence="10">USASDec5-558</strain>
    </source>
</reference>
<dbReference type="PROSITE" id="PS50928">
    <property type="entry name" value="ABC_TM1"/>
    <property type="match status" value="1"/>
</dbReference>
<evidence type="ECO:0000256" key="8">
    <source>
        <dbReference type="RuleBase" id="RU363032"/>
    </source>
</evidence>
<protein>
    <submittedName>
        <fullName evidence="10">ABC transporter permease</fullName>
    </submittedName>
</protein>
<evidence type="ECO:0000259" key="9">
    <source>
        <dbReference type="PROSITE" id="PS50928"/>
    </source>
</evidence>
<feature type="domain" description="ABC transmembrane type-1" evidence="9">
    <location>
        <begin position="17"/>
        <end position="211"/>
    </location>
</feature>
<comment type="subcellular location">
    <subcellularLocation>
        <location evidence="1 8">Cell membrane</location>
        <topology evidence="1 8">Multi-pass membrane protein</topology>
    </subcellularLocation>
</comment>
<evidence type="ECO:0000256" key="3">
    <source>
        <dbReference type="ARBA" id="ARBA00022448"/>
    </source>
</evidence>
<dbReference type="InterPro" id="IPR000515">
    <property type="entry name" value="MetI-like"/>
</dbReference>
<dbReference type="FunFam" id="1.10.3720.10:FF:000002">
    <property type="entry name" value="D-methionine ABC transporter permease MetI"/>
    <property type="match status" value="1"/>
</dbReference>
<dbReference type="AlphaFoldDB" id="A0A9D1WEK4"/>
<comment type="similarity">
    <text evidence="2">Belongs to the binding-protein-dependent transport system permease family. CysTW subfamily.</text>
</comment>
<proteinExistence type="inferred from homology"/>
<dbReference type="GO" id="GO:0005886">
    <property type="term" value="C:plasma membrane"/>
    <property type="evidence" value="ECO:0007669"/>
    <property type="project" value="UniProtKB-SubCell"/>
</dbReference>
<dbReference type="InterPro" id="IPR035906">
    <property type="entry name" value="MetI-like_sf"/>
</dbReference>
<dbReference type="SUPFAM" id="SSF161098">
    <property type="entry name" value="MetI-like"/>
    <property type="match status" value="1"/>
</dbReference>
<keyword evidence="6 8" id="KW-1133">Transmembrane helix</keyword>
<feature type="transmembrane region" description="Helical" evidence="8">
    <location>
        <begin position="191"/>
        <end position="211"/>
    </location>
</feature>
<dbReference type="PANTHER" id="PTHR30450">
    <property type="entry name" value="ABC TRANSPORTER PERMEASE"/>
    <property type="match status" value="1"/>
</dbReference>
<feature type="transmembrane region" description="Helical" evidence="8">
    <location>
        <begin position="20"/>
        <end position="44"/>
    </location>
</feature>
<evidence type="ECO:0000313" key="11">
    <source>
        <dbReference type="Proteomes" id="UP000886829"/>
    </source>
</evidence>
<dbReference type="Pfam" id="PF00528">
    <property type="entry name" value="BPD_transp_1"/>
    <property type="match status" value="1"/>
</dbReference>
<evidence type="ECO:0000256" key="7">
    <source>
        <dbReference type="ARBA" id="ARBA00023136"/>
    </source>
</evidence>
<organism evidence="10 11">
    <name type="scientific">Candidatus Anaerobiospirillum pullistercoris</name>
    <dbReference type="NCBI Taxonomy" id="2838452"/>
    <lineage>
        <taxon>Bacteria</taxon>
        <taxon>Pseudomonadati</taxon>
        <taxon>Pseudomonadota</taxon>
        <taxon>Gammaproteobacteria</taxon>
        <taxon>Aeromonadales</taxon>
        <taxon>Succinivibrionaceae</taxon>
        <taxon>Anaerobiospirillum</taxon>
    </lineage>
</organism>
<dbReference type="Gene3D" id="1.10.3720.10">
    <property type="entry name" value="MetI-like"/>
    <property type="match status" value="1"/>
</dbReference>
<sequence>MIESTLTILERELWKATYETAIMLGISLLLGLVFGLACGLLLYLSGQENFLASRKLNAVLGYTVNIVRSIPFIILVVFTLPLTFALTGTKIGPVAAAVPLSICAIAFYARLVEGSLKEVDAGVIEAALASGASKSLIVKEVLLKEAAPGLIRGFTVTFISLIGFSAMSGMVGGGGIGNIAIQYGYYRYETGVMLFTIVVLVLFVQLVQWLGDRWAHTLNRR</sequence>
<keyword evidence="3 8" id="KW-0813">Transport</keyword>
<feature type="transmembrane region" description="Helical" evidence="8">
    <location>
        <begin position="56"/>
        <end position="79"/>
    </location>
</feature>
<feature type="transmembrane region" description="Helical" evidence="8">
    <location>
        <begin position="149"/>
        <end position="171"/>
    </location>
</feature>
<name>A0A9D1WEK4_9GAMM</name>
<keyword evidence="7 8" id="KW-0472">Membrane</keyword>
<reference evidence="10" key="2">
    <citation type="submission" date="2021-04" db="EMBL/GenBank/DDBJ databases">
        <authorList>
            <person name="Gilroy R."/>
        </authorList>
    </citation>
    <scope>NUCLEOTIDE SEQUENCE</scope>
    <source>
        <strain evidence="10">USASDec5-558</strain>
    </source>
</reference>
<keyword evidence="4" id="KW-1003">Cell membrane</keyword>
<comment type="caution">
    <text evidence="10">The sequence shown here is derived from an EMBL/GenBank/DDBJ whole genome shotgun (WGS) entry which is preliminary data.</text>
</comment>
<dbReference type="InterPro" id="IPR051322">
    <property type="entry name" value="AA_ABC_Transporter_Permease"/>
</dbReference>
<evidence type="ECO:0000256" key="6">
    <source>
        <dbReference type="ARBA" id="ARBA00022989"/>
    </source>
</evidence>
<dbReference type="PANTHER" id="PTHR30450:SF1">
    <property type="entry name" value="D-METHIONINE TRANSPORT SYSTEM PERMEASE PROTEIN METI-RELATED"/>
    <property type="match status" value="1"/>
</dbReference>
<evidence type="ECO:0000256" key="5">
    <source>
        <dbReference type="ARBA" id="ARBA00022692"/>
    </source>
</evidence>
<dbReference type="EMBL" id="DXEV01000166">
    <property type="protein sequence ID" value="HIX57463.1"/>
    <property type="molecule type" value="Genomic_DNA"/>
</dbReference>
<evidence type="ECO:0000256" key="4">
    <source>
        <dbReference type="ARBA" id="ARBA00022475"/>
    </source>
</evidence>